<organism evidence="7 8">
    <name type="scientific">Prevotella illustrans</name>
    <dbReference type="NCBI Taxonomy" id="2800387"/>
    <lineage>
        <taxon>Bacteria</taxon>
        <taxon>Pseudomonadati</taxon>
        <taxon>Bacteroidota</taxon>
        <taxon>Bacteroidia</taxon>
        <taxon>Bacteroidales</taxon>
        <taxon>Prevotellaceae</taxon>
        <taxon>Prevotella</taxon>
    </lineage>
</organism>
<dbReference type="PANTHER" id="PTHR22762">
    <property type="entry name" value="ALPHA-GLUCOSIDASE"/>
    <property type="match status" value="1"/>
</dbReference>
<dbReference type="InterPro" id="IPR000322">
    <property type="entry name" value="Glyco_hydro_31_TIM"/>
</dbReference>
<dbReference type="Pfam" id="PF21365">
    <property type="entry name" value="Glyco_hydro_31_3rd"/>
    <property type="match status" value="1"/>
</dbReference>
<keyword evidence="2" id="KW-0326">Glycosidase</keyword>
<dbReference type="InterPro" id="IPR033403">
    <property type="entry name" value="DUF5110"/>
</dbReference>
<evidence type="ECO:0000259" key="6">
    <source>
        <dbReference type="Pfam" id="PF21365"/>
    </source>
</evidence>
<evidence type="ECO:0000256" key="1">
    <source>
        <dbReference type="ARBA" id="ARBA00007806"/>
    </source>
</evidence>
<proteinExistence type="inferred from homology"/>
<dbReference type="Proteomes" id="UP000664265">
    <property type="component" value="Unassembled WGS sequence"/>
</dbReference>
<gene>
    <name evidence="7" type="ORF">JHU38_00580</name>
</gene>
<dbReference type="RefSeq" id="WP_107581534.1">
    <property type="nucleotide sequence ID" value="NZ_JAERMS010000001.1"/>
</dbReference>
<reference evidence="7 8" key="1">
    <citation type="submission" date="2021-01" db="EMBL/GenBank/DDBJ databases">
        <title>Prevotella A2931 sp. nov.</title>
        <authorList>
            <person name="Buhl M."/>
            <person name="Oberhettinger P."/>
        </authorList>
    </citation>
    <scope>NUCLEOTIDE SEQUENCE [LARGE SCALE GENOMIC DNA]</scope>
    <source>
        <strain evidence="7 8">A2931</strain>
    </source>
</reference>
<feature type="domain" description="Glycosyl hydrolase family 31 C-terminal" evidence="6">
    <location>
        <begin position="523"/>
        <end position="611"/>
    </location>
</feature>
<protein>
    <submittedName>
        <fullName evidence="7">DUF5110 domain-containing protein</fullName>
    </submittedName>
</protein>
<feature type="domain" description="DUF5110" evidence="5">
    <location>
        <begin position="630"/>
        <end position="702"/>
    </location>
</feature>
<dbReference type="InterPro" id="IPR048395">
    <property type="entry name" value="Glyco_hydro_31_C"/>
</dbReference>
<evidence type="ECO:0000259" key="5">
    <source>
        <dbReference type="Pfam" id="PF17137"/>
    </source>
</evidence>
<dbReference type="EMBL" id="JAERMS010000001">
    <property type="protein sequence ID" value="MBO1362289.1"/>
    <property type="molecule type" value="Genomic_DNA"/>
</dbReference>
<evidence type="ECO:0000313" key="8">
    <source>
        <dbReference type="Proteomes" id="UP000664265"/>
    </source>
</evidence>
<dbReference type="InterPro" id="IPR017853">
    <property type="entry name" value="GH"/>
</dbReference>
<dbReference type="CDD" id="cd06595">
    <property type="entry name" value="GH31_u1"/>
    <property type="match status" value="1"/>
</dbReference>
<dbReference type="Gene3D" id="3.20.20.80">
    <property type="entry name" value="Glycosidases"/>
    <property type="match status" value="1"/>
</dbReference>
<feature type="domain" description="Glycoside hydrolase family 31 TIM barrel" evidence="4">
    <location>
        <begin position="206"/>
        <end position="512"/>
    </location>
</feature>
<feature type="chain" id="PRO_5046543434" evidence="3">
    <location>
        <begin position="19"/>
        <end position="744"/>
    </location>
</feature>
<sequence length="744" mass="86239">MKKLSLLCILLWGSLLQAAAISVTNPIVLGNNRLTLITPTLFRLEYSTNGTFVDAPTYFAYDRKSLLRPDEIEVKELGDDIYEIRTKALRIRYKHDGYPFSTSNLNVFYLKNGKEAKFTNRFILRNNLGGPVETLDRVTHEIPMNDGILSKDGWYMIDDARSDLIVNGWLRPRDTKIHLQDQYCFVYGNDYKAALRSLGAISGRVPMTRKYIHGVWYCRYWDYTSDEFLDIIRGYDKHDFPLDNLVFDMGWHTNDATTGAGHNGLRNWTGYTWNRKLIPDPRALLDAIHRQHVYVALNDHPHDGIRSHEECYGPFMRAMGAKPGDNLLFNPADSVYMRRFFEFAHHPSERVGVDFWWLDWQQNYLYPYVRGTNTTTLAWINELYYRDSERNGLRGCGYSRWAGWGDHRHPIQFSGDAQANWDILAFEVKLTAGSGNGGCYYWAHDIGGFRGQPNPELTTRWTQFGALSAALRVHSTKDPKLDRRPWLADEANTNAMRRMYHMRSRLMPYIYSCVWQTHNTMLPLNRSLFIDYGAQKESFENAQEFTFGDLILAAPITSPGMGADKRATQTVWFPKGETWYDYFTAERFEGGQTRRIEKPLDEFPMYVRGGWLLPMQPYTNRPASARLDTLVMRLYSPGHDADNSFTLYEDDGLTLDYTKGHYATTQLQYTAKNAHSIVKIHPTKGEYKEQTTQRAYRLRLFGFDKIKQVKVNGRSVKPNYDTTLKCYVVNADRQSIRQGLKIEF</sequence>
<feature type="signal peptide" evidence="3">
    <location>
        <begin position="1"/>
        <end position="18"/>
    </location>
</feature>
<accession>A0ABS3M271</accession>
<dbReference type="SUPFAM" id="SSF51445">
    <property type="entry name" value="(Trans)glycosidases"/>
    <property type="match status" value="1"/>
</dbReference>
<dbReference type="InterPro" id="IPR013780">
    <property type="entry name" value="Glyco_hydro_b"/>
</dbReference>
<dbReference type="Pfam" id="PF01055">
    <property type="entry name" value="Glyco_hydro_31_2nd"/>
    <property type="match status" value="1"/>
</dbReference>
<comment type="similarity">
    <text evidence="1 2">Belongs to the glycosyl hydrolase 31 family.</text>
</comment>
<name>A0ABS3M271_9BACT</name>
<evidence type="ECO:0000313" key="7">
    <source>
        <dbReference type="EMBL" id="MBO1362289.1"/>
    </source>
</evidence>
<keyword evidence="8" id="KW-1185">Reference proteome</keyword>
<evidence type="ECO:0000259" key="4">
    <source>
        <dbReference type="Pfam" id="PF01055"/>
    </source>
</evidence>
<dbReference type="Gene3D" id="2.60.40.1180">
    <property type="entry name" value="Golgi alpha-mannosidase II"/>
    <property type="match status" value="2"/>
</dbReference>
<dbReference type="SUPFAM" id="SSF51011">
    <property type="entry name" value="Glycosyl hydrolase domain"/>
    <property type="match status" value="1"/>
</dbReference>
<keyword evidence="2" id="KW-0378">Hydrolase</keyword>
<dbReference type="Pfam" id="PF17137">
    <property type="entry name" value="DUF5110"/>
    <property type="match status" value="1"/>
</dbReference>
<comment type="caution">
    <text evidence="7">The sequence shown here is derived from an EMBL/GenBank/DDBJ whole genome shotgun (WGS) entry which is preliminary data.</text>
</comment>
<evidence type="ECO:0000256" key="3">
    <source>
        <dbReference type="SAM" id="SignalP"/>
    </source>
</evidence>
<keyword evidence="3" id="KW-0732">Signal</keyword>
<dbReference type="PANTHER" id="PTHR22762:SF89">
    <property type="entry name" value="ALPHA-XYLOSIDASE"/>
    <property type="match status" value="1"/>
</dbReference>
<evidence type="ECO:0000256" key="2">
    <source>
        <dbReference type="RuleBase" id="RU361185"/>
    </source>
</evidence>